<reference evidence="2 3" key="1">
    <citation type="submission" date="2018-12" db="EMBL/GenBank/DDBJ databases">
        <title>Genomic taxonomy of the Vibrionaceae family.</title>
        <authorList>
            <person name="Gomez-Gil B."/>
            <person name="Enciso-Ibarra K."/>
        </authorList>
    </citation>
    <scope>NUCLEOTIDE SEQUENCE [LARGE SCALE GENOMIC DNA]</scope>
    <source>
        <strain evidence="2 3">CAIM 594</strain>
    </source>
</reference>
<dbReference type="EMBL" id="RSFA01000007">
    <property type="protein sequence ID" value="RSD32575.1"/>
    <property type="molecule type" value="Genomic_DNA"/>
</dbReference>
<accession>A0A3R9F8X8</accession>
<keyword evidence="3" id="KW-1185">Reference proteome</keyword>
<protein>
    <submittedName>
        <fullName evidence="2">Uncharacterized protein</fullName>
    </submittedName>
</protein>
<evidence type="ECO:0000313" key="2">
    <source>
        <dbReference type="EMBL" id="RSD32575.1"/>
    </source>
</evidence>
<dbReference type="AlphaFoldDB" id="A0A3R9F8X8"/>
<keyword evidence="1" id="KW-0472">Membrane</keyword>
<dbReference type="Proteomes" id="UP000269041">
    <property type="component" value="Unassembled WGS sequence"/>
</dbReference>
<sequence>MPARIATIVQFVLALSIFYLGYTIHQMTNKVSGIVETYPEMIADIESLAKILQVDEWLKVIKATEQLVPDVVRSIDEVSKSVVAVNYTAASIDAKLPAALEELARYRLDVFPTVMSEAASYRRDVVPFVLVESEGYRQTTIPMLVKESTNLRSDIPLMLAKADEIVEQSQQLAEQATSGAVKGVIMSPINIIKDAGSQLKGKIILEETPQTE</sequence>
<dbReference type="RefSeq" id="WP_125319784.1">
    <property type="nucleotide sequence ID" value="NZ_AP024889.1"/>
</dbReference>
<dbReference type="OrthoDB" id="5915500at2"/>
<feature type="transmembrane region" description="Helical" evidence="1">
    <location>
        <begin position="6"/>
        <end position="24"/>
    </location>
</feature>
<keyword evidence="1" id="KW-0812">Transmembrane</keyword>
<name>A0A3R9F8X8_9VIBR</name>
<keyword evidence="1" id="KW-1133">Transmembrane helix</keyword>
<evidence type="ECO:0000313" key="3">
    <source>
        <dbReference type="Proteomes" id="UP000269041"/>
    </source>
</evidence>
<organism evidence="2 3">
    <name type="scientific">Vibrio pectenicida</name>
    <dbReference type="NCBI Taxonomy" id="62763"/>
    <lineage>
        <taxon>Bacteria</taxon>
        <taxon>Pseudomonadati</taxon>
        <taxon>Pseudomonadota</taxon>
        <taxon>Gammaproteobacteria</taxon>
        <taxon>Vibrionales</taxon>
        <taxon>Vibrionaceae</taxon>
        <taxon>Vibrio</taxon>
    </lineage>
</organism>
<proteinExistence type="predicted"/>
<gene>
    <name evidence="2" type="ORF">EJA03_03115</name>
</gene>
<evidence type="ECO:0000256" key="1">
    <source>
        <dbReference type="SAM" id="Phobius"/>
    </source>
</evidence>
<comment type="caution">
    <text evidence="2">The sequence shown here is derived from an EMBL/GenBank/DDBJ whole genome shotgun (WGS) entry which is preliminary data.</text>
</comment>